<evidence type="ECO:0000313" key="3">
    <source>
        <dbReference type="Proteomes" id="UP000051587"/>
    </source>
</evidence>
<dbReference type="Pfam" id="PF01963">
    <property type="entry name" value="TraB_PrgY_gumN"/>
    <property type="match status" value="1"/>
</dbReference>
<dbReference type="EMBL" id="CYSA01000015">
    <property type="protein sequence ID" value="CUH64428.1"/>
    <property type="molecule type" value="Genomic_DNA"/>
</dbReference>
<gene>
    <name evidence="2" type="ORF">TG4357_01271</name>
</gene>
<dbReference type="AlphaFoldDB" id="A0A0P1F8M4"/>
<keyword evidence="3" id="KW-1185">Reference proteome</keyword>
<proteinExistence type="predicted"/>
<feature type="chain" id="PRO_5006062390" evidence="1">
    <location>
        <begin position="20"/>
        <end position="336"/>
    </location>
</feature>
<dbReference type="Proteomes" id="UP000051587">
    <property type="component" value="Unassembled WGS sequence"/>
</dbReference>
<accession>A0A0P1F8M4</accession>
<dbReference type="OrthoDB" id="9806326at2"/>
<name>A0A0P1F8M4_THAGE</name>
<dbReference type="InterPro" id="IPR047111">
    <property type="entry name" value="YbaP-like"/>
</dbReference>
<dbReference type="STRING" id="53501.SAMN04488043_102406"/>
<dbReference type="PROSITE" id="PS51257">
    <property type="entry name" value="PROKAR_LIPOPROTEIN"/>
    <property type="match status" value="1"/>
</dbReference>
<dbReference type="RefSeq" id="WP_058262020.1">
    <property type="nucleotide sequence ID" value="NZ_CP051181.1"/>
</dbReference>
<organism evidence="2 3">
    <name type="scientific">Thalassovita gelatinovora</name>
    <name type="common">Thalassobius gelatinovorus</name>
    <dbReference type="NCBI Taxonomy" id="53501"/>
    <lineage>
        <taxon>Bacteria</taxon>
        <taxon>Pseudomonadati</taxon>
        <taxon>Pseudomonadota</taxon>
        <taxon>Alphaproteobacteria</taxon>
        <taxon>Rhodobacterales</taxon>
        <taxon>Roseobacteraceae</taxon>
        <taxon>Thalassovita</taxon>
    </lineage>
</organism>
<keyword evidence="1" id="KW-0732">Signal</keyword>
<dbReference type="InterPro" id="IPR002816">
    <property type="entry name" value="TraB/PrgY/GumN_fam"/>
</dbReference>
<dbReference type="CDD" id="cd14789">
    <property type="entry name" value="Tiki"/>
    <property type="match status" value="1"/>
</dbReference>
<feature type="signal peptide" evidence="1">
    <location>
        <begin position="1"/>
        <end position="19"/>
    </location>
</feature>
<sequence>MFRYLLVLSLILFAQPLLAACKGKSGFWSLPDEQQRQLQDRASRAPFSEGILWQVEKDGITSYLVGTMHLFDPRHETILRRLEPLLNQTVQIFLETTSDQETAFQKRLSTDPKLILLTEGPSLIDLLGQESWDKLLPAIKARGLPGFIAAKYQPWFLGLTLSIPACAIQDLKLKKTGLDRLVETAAQTRGTLIRSLDDMDALIRLFAEDPIAKQVEGLKWSLQFDLTAAMSGGSDLTDHYFREEIQLGWDFLVDKTVRQYGERPEDREKITTLLNEMMEKLVEGRNRTWFEILSVELARTPTFVAVGALHLPGENGVLALLQRDGFEITRLPLSDG</sequence>
<reference evidence="2 3" key="1">
    <citation type="submission" date="2015-09" db="EMBL/GenBank/DDBJ databases">
        <authorList>
            <consortium name="Swine Surveillance"/>
        </authorList>
    </citation>
    <scope>NUCLEOTIDE SEQUENCE [LARGE SCALE GENOMIC DNA]</scope>
    <source>
        <strain evidence="2 3">CECT 4357</strain>
    </source>
</reference>
<dbReference type="PANTHER" id="PTHR40590">
    <property type="entry name" value="CYTOPLASMIC PROTEIN-RELATED"/>
    <property type="match status" value="1"/>
</dbReference>
<dbReference type="PANTHER" id="PTHR40590:SF1">
    <property type="entry name" value="CYTOPLASMIC PROTEIN"/>
    <property type="match status" value="1"/>
</dbReference>
<evidence type="ECO:0000256" key="1">
    <source>
        <dbReference type="SAM" id="SignalP"/>
    </source>
</evidence>
<evidence type="ECO:0000313" key="2">
    <source>
        <dbReference type="EMBL" id="CUH64428.1"/>
    </source>
</evidence>
<protein>
    <submittedName>
        <fullName evidence="2">TraB family protein</fullName>
    </submittedName>
</protein>